<dbReference type="PANTHER" id="PTHR42724:SF1">
    <property type="entry name" value="TETRAACYLDISACCHARIDE 4'-KINASE, MITOCHONDRIAL-RELATED"/>
    <property type="match status" value="1"/>
</dbReference>
<dbReference type="Pfam" id="PF02606">
    <property type="entry name" value="LpxK"/>
    <property type="match status" value="1"/>
</dbReference>
<comment type="function">
    <text evidence="1 13">Transfers the gamma-phosphate of ATP to the 4'-position of a tetraacyldisaccharide 1-phosphate intermediate (termed DS-1-P) to form tetraacyldisaccharide 1,4'-bis-phosphate (lipid IVA).</text>
</comment>
<protein>
    <recommendedName>
        <fullName evidence="4 13">Tetraacyldisaccharide 4'-kinase</fullName>
        <ecNumber evidence="3 13">2.7.1.130</ecNumber>
    </recommendedName>
    <alternativeName>
        <fullName evidence="12 13">Lipid A 4'-kinase</fullName>
    </alternativeName>
</protein>
<evidence type="ECO:0000256" key="5">
    <source>
        <dbReference type="ARBA" id="ARBA00022516"/>
    </source>
</evidence>
<evidence type="ECO:0000313" key="14">
    <source>
        <dbReference type="EMBL" id="QYJ68332.1"/>
    </source>
</evidence>
<evidence type="ECO:0000256" key="8">
    <source>
        <dbReference type="ARBA" id="ARBA00022741"/>
    </source>
</evidence>
<dbReference type="InterPro" id="IPR003758">
    <property type="entry name" value="LpxK"/>
</dbReference>
<evidence type="ECO:0000256" key="11">
    <source>
        <dbReference type="ARBA" id="ARBA00023098"/>
    </source>
</evidence>
<comment type="catalytic activity">
    <reaction evidence="13">
        <text>a lipid A disaccharide + ATP = a lipid IVA + ADP + H(+)</text>
        <dbReference type="Rhea" id="RHEA:67840"/>
        <dbReference type="ChEBI" id="CHEBI:15378"/>
        <dbReference type="ChEBI" id="CHEBI:30616"/>
        <dbReference type="ChEBI" id="CHEBI:176343"/>
        <dbReference type="ChEBI" id="CHEBI:176425"/>
        <dbReference type="ChEBI" id="CHEBI:456216"/>
        <dbReference type="EC" id="2.7.1.130"/>
    </reaction>
</comment>
<accession>A0ABX8V682</accession>
<dbReference type="PANTHER" id="PTHR42724">
    <property type="entry name" value="TETRAACYLDISACCHARIDE 4'-KINASE"/>
    <property type="match status" value="1"/>
</dbReference>
<evidence type="ECO:0000256" key="2">
    <source>
        <dbReference type="ARBA" id="ARBA00004870"/>
    </source>
</evidence>
<keyword evidence="11 13" id="KW-0443">Lipid metabolism</keyword>
<evidence type="ECO:0000256" key="4">
    <source>
        <dbReference type="ARBA" id="ARBA00016436"/>
    </source>
</evidence>
<keyword evidence="10 13" id="KW-0067">ATP-binding</keyword>
<evidence type="ECO:0000256" key="7">
    <source>
        <dbReference type="ARBA" id="ARBA00022679"/>
    </source>
</evidence>
<evidence type="ECO:0000256" key="13">
    <source>
        <dbReference type="HAMAP-Rule" id="MF_00409"/>
    </source>
</evidence>
<evidence type="ECO:0000256" key="12">
    <source>
        <dbReference type="ARBA" id="ARBA00029757"/>
    </source>
</evidence>
<dbReference type="InterPro" id="IPR027417">
    <property type="entry name" value="P-loop_NTPase"/>
</dbReference>
<gene>
    <name evidence="13 14" type="primary">lpxK</name>
    <name evidence="14" type="ORF">K1I41_00125</name>
</gene>
<dbReference type="NCBIfam" id="TIGR00682">
    <property type="entry name" value="lpxK"/>
    <property type="match status" value="1"/>
</dbReference>
<dbReference type="HAMAP" id="MF_00409">
    <property type="entry name" value="LpxK"/>
    <property type="match status" value="1"/>
</dbReference>
<proteinExistence type="inferred from homology"/>
<evidence type="ECO:0000313" key="15">
    <source>
        <dbReference type="Proteomes" id="UP000825381"/>
    </source>
</evidence>
<dbReference type="EMBL" id="CP080429">
    <property type="protein sequence ID" value="QYJ68332.1"/>
    <property type="molecule type" value="Genomic_DNA"/>
</dbReference>
<organism evidence="14 15">
    <name type="scientific">Flavobacterium litorale</name>
    <dbReference type="NCBI Taxonomy" id="2856519"/>
    <lineage>
        <taxon>Bacteria</taxon>
        <taxon>Pseudomonadati</taxon>
        <taxon>Bacteroidota</taxon>
        <taxon>Flavobacteriia</taxon>
        <taxon>Flavobacteriales</taxon>
        <taxon>Flavobacteriaceae</taxon>
        <taxon>Flavobacterium</taxon>
    </lineage>
</organism>
<name>A0ABX8V682_9FLAO</name>
<evidence type="ECO:0000256" key="10">
    <source>
        <dbReference type="ARBA" id="ARBA00022840"/>
    </source>
</evidence>
<evidence type="ECO:0000256" key="3">
    <source>
        <dbReference type="ARBA" id="ARBA00012071"/>
    </source>
</evidence>
<keyword evidence="9 13" id="KW-0418">Kinase</keyword>
<sequence length="341" mass="38304">MKTLRLLLLPFGLLYWCIVSVRNLFYNMGIFKSYSFTTPIIVVGNLSTGGTGKSPQTEYLIDLLSNDYAVATLSRGYKRKSTGFVLADATTNADSIGDEPYQFYKKFPNIRVAVDADRKNGIENLLQLSPKPEVLLLDDAYQHRRVKAGFYILLTAYDDLYADDYVLPAGNLREGSSGAKRASVIIVTKCPPNLSGEEQDAIAKKLNPTPEQKLYFSYIAYDDRVYNTTNSIPLKELNGNSKIIVAGIAKPKPFFQHVKQVGDVCLTYPDHHYFAEKELKELAVIATNKVIITTEKDYMRLVGKLPDDRLFYLPIKSTFINNGNNFNTTILNYVAQSTANR</sequence>
<evidence type="ECO:0000256" key="9">
    <source>
        <dbReference type="ARBA" id="ARBA00022777"/>
    </source>
</evidence>
<dbReference type="RefSeq" id="WP_220640675.1">
    <property type="nucleotide sequence ID" value="NZ_CP080429.1"/>
</dbReference>
<evidence type="ECO:0000256" key="1">
    <source>
        <dbReference type="ARBA" id="ARBA00002274"/>
    </source>
</evidence>
<comment type="caution">
    <text evidence="13">Lacks conserved residue(s) required for the propagation of feature annotation.</text>
</comment>
<reference evidence="14 15" key="1">
    <citation type="submission" date="2021-07" db="EMBL/GenBank/DDBJ databases">
        <title>Flavobacterium WSW3-B6 sp.nov, isolated from seaweed.</title>
        <authorList>
            <person name="Muhammad N."/>
            <person name="Ho H."/>
            <person name="Lee Y.-J."/>
            <person name="Nguyen T."/>
            <person name="Ho J."/>
            <person name="Kim S.-G."/>
        </authorList>
    </citation>
    <scope>NUCLEOTIDE SEQUENCE [LARGE SCALE GENOMIC DNA]</scope>
    <source>
        <strain evidence="14 15">WSW3-B6</strain>
    </source>
</reference>
<dbReference type="Proteomes" id="UP000825381">
    <property type="component" value="Chromosome"/>
</dbReference>
<keyword evidence="7 13" id="KW-0808">Transferase</keyword>
<keyword evidence="6 13" id="KW-0441">Lipid A biosynthesis</keyword>
<evidence type="ECO:0000256" key="6">
    <source>
        <dbReference type="ARBA" id="ARBA00022556"/>
    </source>
</evidence>
<dbReference type="GO" id="GO:0009029">
    <property type="term" value="F:lipid-A 4'-kinase activity"/>
    <property type="evidence" value="ECO:0007669"/>
    <property type="project" value="UniProtKB-EC"/>
</dbReference>
<keyword evidence="15" id="KW-1185">Reference proteome</keyword>
<dbReference type="EC" id="2.7.1.130" evidence="3 13"/>
<comment type="similarity">
    <text evidence="13">Belongs to the LpxK family.</text>
</comment>
<comment type="pathway">
    <text evidence="2 13">Glycolipid biosynthesis; lipid IV(A) biosynthesis; lipid IV(A) from (3R)-3-hydroxytetradecanoyl-[acyl-carrier-protein] and UDP-N-acetyl-alpha-D-glucosamine: step 6/6.</text>
</comment>
<dbReference type="SUPFAM" id="SSF52540">
    <property type="entry name" value="P-loop containing nucleoside triphosphate hydrolases"/>
    <property type="match status" value="1"/>
</dbReference>
<keyword evidence="5 13" id="KW-0444">Lipid biosynthesis</keyword>
<keyword evidence="8 13" id="KW-0547">Nucleotide-binding</keyword>